<evidence type="ECO:0000313" key="2">
    <source>
        <dbReference type="Proteomes" id="UP001497382"/>
    </source>
</evidence>
<organism evidence="1 2">
    <name type="scientific">Larinioides sclopetarius</name>
    <dbReference type="NCBI Taxonomy" id="280406"/>
    <lineage>
        <taxon>Eukaryota</taxon>
        <taxon>Metazoa</taxon>
        <taxon>Ecdysozoa</taxon>
        <taxon>Arthropoda</taxon>
        <taxon>Chelicerata</taxon>
        <taxon>Arachnida</taxon>
        <taxon>Araneae</taxon>
        <taxon>Araneomorphae</taxon>
        <taxon>Entelegynae</taxon>
        <taxon>Araneoidea</taxon>
        <taxon>Araneidae</taxon>
        <taxon>Larinioides</taxon>
    </lineage>
</organism>
<comment type="caution">
    <text evidence="1">The sequence shown here is derived from an EMBL/GenBank/DDBJ whole genome shotgun (WGS) entry which is preliminary data.</text>
</comment>
<sequence>MRDKSRALLRYWIRFEDEYRKLVPLCKILNPVVPKETIMTGCHKDQLYTNTSFDMKHCRIVKLRAQETTYEENIFLNILPNSVYI</sequence>
<protein>
    <submittedName>
        <fullName evidence="1">Uncharacterized protein</fullName>
    </submittedName>
</protein>
<dbReference type="AlphaFoldDB" id="A0AAV1YSR9"/>
<gene>
    <name evidence="1" type="ORF">LARSCL_LOCUS617</name>
</gene>
<dbReference type="EMBL" id="CAXIEN010000003">
    <property type="protein sequence ID" value="CAL1261777.1"/>
    <property type="molecule type" value="Genomic_DNA"/>
</dbReference>
<reference evidence="1 2" key="1">
    <citation type="submission" date="2024-04" db="EMBL/GenBank/DDBJ databases">
        <authorList>
            <person name="Rising A."/>
            <person name="Reimegard J."/>
            <person name="Sonavane S."/>
            <person name="Akerstrom W."/>
            <person name="Nylinder S."/>
            <person name="Hedman E."/>
            <person name="Kallberg Y."/>
        </authorList>
    </citation>
    <scope>NUCLEOTIDE SEQUENCE [LARGE SCALE GENOMIC DNA]</scope>
</reference>
<name>A0AAV1YSR9_9ARAC</name>
<accession>A0AAV1YSR9</accession>
<proteinExistence type="predicted"/>
<dbReference type="Proteomes" id="UP001497382">
    <property type="component" value="Unassembled WGS sequence"/>
</dbReference>
<keyword evidence="2" id="KW-1185">Reference proteome</keyword>
<evidence type="ECO:0000313" key="1">
    <source>
        <dbReference type="EMBL" id="CAL1261777.1"/>
    </source>
</evidence>